<name>A0A327RV72_9FLAO</name>
<sequence length="55" mass="6377">MKCKLYITKENKEIDNHIIGDSIRVGDYYPIADKDYTVSNILLDSNQELPVVYLD</sequence>
<dbReference type="RefSeq" id="WP_157487266.1">
    <property type="nucleotide sequence ID" value="NZ_LZRN01000102.1"/>
</dbReference>
<evidence type="ECO:0000313" key="1">
    <source>
        <dbReference type="EMBL" id="RAJ17537.1"/>
    </source>
</evidence>
<dbReference type="AlphaFoldDB" id="A0A327RV72"/>
<gene>
    <name evidence="1" type="ORF">LX77_03863</name>
</gene>
<accession>A0A327RV72</accession>
<comment type="caution">
    <text evidence="1">The sequence shown here is derived from an EMBL/GenBank/DDBJ whole genome shotgun (WGS) entry which is preliminary data.</text>
</comment>
<protein>
    <submittedName>
        <fullName evidence="1">Uncharacterized protein</fullName>
    </submittedName>
</protein>
<organism evidence="1 2">
    <name type="scientific">Gelidibacter algens</name>
    <dbReference type="NCBI Taxonomy" id="49280"/>
    <lineage>
        <taxon>Bacteria</taxon>
        <taxon>Pseudomonadati</taxon>
        <taxon>Bacteroidota</taxon>
        <taxon>Flavobacteriia</taxon>
        <taxon>Flavobacteriales</taxon>
        <taxon>Flavobacteriaceae</taxon>
        <taxon>Gelidibacter</taxon>
    </lineage>
</organism>
<evidence type="ECO:0000313" key="2">
    <source>
        <dbReference type="Proteomes" id="UP000248987"/>
    </source>
</evidence>
<proteinExistence type="predicted"/>
<dbReference type="EMBL" id="QLLQ01000034">
    <property type="protein sequence ID" value="RAJ17537.1"/>
    <property type="molecule type" value="Genomic_DNA"/>
</dbReference>
<reference evidence="1 2" key="1">
    <citation type="submission" date="2018-06" db="EMBL/GenBank/DDBJ databases">
        <title>Genomic Encyclopedia of Archaeal and Bacterial Type Strains, Phase II (KMG-II): from individual species to whole genera.</title>
        <authorList>
            <person name="Goeker M."/>
        </authorList>
    </citation>
    <scope>NUCLEOTIDE SEQUENCE [LARGE SCALE GENOMIC DNA]</scope>
    <source>
        <strain evidence="1 2">DSM 12408</strain>
    </source>
</reference>
<dbReference type="Proteomes" id="UP000248987">
    <property type="component" value="Unassembled WGS sequence"/>
</dbReference>
<keyword evidence="2" id="KW-1185">Reference proteome</keyword>